<dbReference type="Pfam" id="PF13308">
    <property type="entry name" value="YARHG"/>
    <property type="match status" value="1"/>
</dbReference>
<dbReference type="InterPro" id="IPR025582">
    <property type="entry name" value="YARHG_dom"/>
</dbReference>
<protein>
    <recommendedName>
        <fullName evidence="2">YARHG domain-containing protein</fullName>
    </recommendedName>
</protein>
<evidence type="ECO:0000313" key="4">
    <source>
        <dbReference type="Proteomes" id="UP000051326"/>
    </source>
</evidence>
<name>A0A0P1H908_9RHOB</name>
<dbReference type="RefSeq" id="WP_058285847.1">
    <property type="nucleotide sequence ID" value="NZ_CYSR01000021.1"/>
</dbReference>
<accession>A0A0P1H908</accession>
<gene>
    <name evidence="3" type="ORF">PHA8399_01841</name>
</gene>
<dbReference type="Proteomes" id="UP000051326">
    <property type="component" value="Unassembled WGS sequence"/>
</dbReference>
<dbReference type="STRING" id="1396826.PHA8399_01841"/>
<dbReference type="EMBL" id="CYSR01000021">
    <property type="protein sequence ID" value="CUH99718.1"/>
    <property type="molecule type" value="Genomic_DNA"/>
</dbReference>
<feature type="signal peptide" evidence="1">
    <location>
        <begin position="1"/>
        <end position="17"/>
    </location>
</feature>
<dbReference type="SMART" id="SM01324">
    <property type="entry name" value="YARHG"/>
    <property type="match status" value="1"/>
</dbReference>
<reference evidence="3 4" key="1">
    <citation type="submission" date="2015-09" db="EMBL/GenBank/DDBJ databases">
        <authorList>
            <consortium name="Swine Surveillance"/>
        </authorList>
    </citation>
    <scope>NUCLEOTIDE SEQUENCE [LARGE SCALE GENOMIC DNA]</scope>
    <source>
        <strain evidence="3 4">CECT 8399</strain>
    </source>
</reference>
<dbReference type="InterPro" id="IPR027920">
    <property type="entry name" value="DUF4453"/>
</dbReference>
<organism evidence="3 4">
    <name type="scientific">Leisingera aquaemixtae</name>
    <dbReference type="NCBI Taxonomy" id="1396826"/>
    <lineage>
        <taxon>Bacteria</taxon>
        <taxon>Pseudomonadati</taxon>
        <taxon>Pseudomonadota</taxon>
        <taxon>Alphaproteobacteria</taxon>
        <taxon>Rhodobacterales</taxon>
        <taxon>Roseobacteraceae</taxon>
        <taxon>Leisingera</taxon>
    </lineage>
</organism>
<sequence length="185" mass="20525">MKSLAAAFCLFAAPVLAGDTCHDLWFTRNAVIDRAGYCFDSPLGQAVFDNRGCLGKSVSLPPQDERLVAQVKQMEARIGCRVNNKQTYLNLQDLHLRYQLWDLPVHDEFEGACLGWLGPAMGLRAGHRPDAPLVGRINPGDYVKFSHIPVGSWTYVTTSGPDWQVISGGWLDRSQSEERCQEFAG</sequence>
<dbReference type="AlphaFoldDB" id="A0A0P1H908"/>
<evidence type="ECO:0000256" key="1">
    <source>
        <dbReference type="SAM" id="SignalP"/>
    </source>
</evidence>
<keyword evidence="1" id="KW-0732">Signal</keyword>
<feature type="domain" description="YARHG" evidence="2">
    <location>
        <begin position="1"/>
        <end position="76"/>
    </location>
</feature>
<dbReference type="Pfam" id="PF14627">
    <property type="entry name" value="DUF4453"/>
    <property type="match status" value="1"/>
</dbReference>
<proteinExistence type="predicted"/>
<feature type="chain" id="PRO_5006064180" description="YARHG domain-containing protein" evidence="1">
    <location>
        <begin position="18"/>
        <end position="185"/>
    </location>
</feature>
<evidence type="ECO:0000313" key="3">
    <source>
        <dbReference type="EMBL" id="CUH99718.1"/>
    </source>
</evidence>
<evidence type="ECO:0000259" key="2">
    <source>
        <dbReference type="SMART" id="SM01324"/>
    </source>
</evidence>